<accession>A0A0D2E569</accession>
<evidence type="ECO:0000313" key="3">
    <source>
        <dbReference type="Proteomes" id="UP000054266"/>
    </source>
</evidence>
<evidence type="ECO:0000256" key="1">
    <source>
        <dbReference type="SAM" id="Phobius"/>
    </source>
</evidence>
<dbReference type="Proteomes" id="UP000054266">
    <property type="component" value="Unassembled WGS sequence"/>
</dbReference>
<gene>
    <name evidence="2" type="ORF">PV04_05343</name>
</gene>
<keyword evidence="1" id="KW-0472">Membrane</keyword>
<keyword evidence="3" id="KW-1185">Reference proteome</keyword>
<keyword evidence="1" id="KW-0812">Transmembrane</keyword>
<dbReference type="EMBL" id="KN846958">
    <property type="protein sequence ID" value="KIW69467.1"/>
    <property type="molecule type" value="Genomic_DNA"/>
</dbReference>
<organism evidence="2 3">
    <name type="scientific">Phialophora macrospora</name>
    <dbReference type="NCBI Taxonomy" id="1851006"/>
    <lineage>
        <taxon>Eukaryota</taxon>
        <taxon>Fungi</taxon>
        <taxon>Dikarya</taxon>
        <taxon>Ascomycota</taxon>
        <taxon>Pezizomycotina</taxon>
        <taxon>Eurotiomycetes</taxon>
        <taxon>Chaetothyriomycetidae</taxon>
        <taxon>Chaetothyriales</taxon>
        <taxon>Herpotrichiellaceae</taxon>
        <taxon>Phialophora</taxon>
    </lineage>
</organism>
<evidence type="ECO:0000313" key="2">
    <source>
        <dbReference type="EMBL" id="KIW69467.1"/>
    </source>
</evidence>
<dbReference type="Gene3D" id="1.20.58.340">
    <property type="entry name" value="Magnesium transport protein CorA, transmembrane region"/>
    <property type="match status" value="1"/>
</dbReference>
<dbReference type="STRING" id="5601.A0A0D2E569"/>
<protein>
    <submittedName>
        <fullName evidence="2">Uncharacterized protein</fullName>
    </submittedName>
</protein>
<reference evidence="2 3" key="1">
    <citation type="submission" date="2015-01" db="EMBL/GenBank/DDBJ databases">
        <title>The Genome Sequence of Capronia semiimmersa CBS27337.</title>
        <authorList>
            <consortium name="The Broad Institute Genomics Platform"/>
            <person name="Cuomo C."/>
            <person name="de Hoog S."/>
            <person name="Gorbushina A."/>
            <person name="Stielow B."/>
            <person name="Teixiera M."/>
            <person name="Abouelleil A."/>
            <person name="Chapman S.B."/>
            <person name="Priest M."/>
            <person name="Young S.K."/>
            <person name="Wortman J."/>
            <person name="Nusbaum C."/>
            <person name="Birren B."/>
        </authorList>
    </citation>
    <scope>NUCLEOTIDE SEQUENCE [LARGE SCALE GENOMIC DNA]</scope>
    <source>
        <strain evidence="2 3">CBS 27337</strain>
    </source>
</reference>
<dbReference type="HOGENOM" id="CLU_031640_1_0_1"/>
<sequence length="489" mass="55671">MFAAQHQSLLRHVNWRPEQSQGLCFIETTDEEPARLLHGYLADAGVPDWVRANSCPPGSPPLNSKSGGFRLLFCERSELQLEELQSRELYMSLASFTLVEEAFHLTPATVQALFTLNGLHSRFTERDAAANKIKYLQVLIQGRRKIGVADCVLSLCHCCVTGWTYGFICGERVVHPSQTINVGPLRHVLLDLLDPCLHLRSHVLLIPVMLLKVFTDRINLFIQEQIVLLDEMEDEIGVARTYRVKKTRSLENWPDGIDVKKVTIGLHSTGTELYYSHRTCLWTYECLEFLCKLAADCSDYIDLDRTTDLEVQQAIEYETTRMKWIGRTVETSKERVEAQLNVLYSAASQKENAIAIKYSQIAQEQNKRSLRDAQMNTRIATSTKRDSIAMTTFTFITAVFLPGTYVSSLFSMSMFDWLPSEDDGGETPRVSTKFYAYWCITVPLTVLVMAGWLMWYKRADRAWQKETGYRLNDNAGANQQLEEGLKSDG</sequence>
<name>A0A0D2E569_9EURO</name>
<keyword evidence="1" id="KW-1133">Transmembrane helix</keyword>
<dbReference type="AlphaFoldDB" id="A0A0D2E569"/>
<feature type="transmembrane region" description="Helical" evidence="1">
    <location>
        <begin position="435"/>
        <end position="455"/>
    </location>
</feature>
<feature type="transmembrane region" description="Helical" evidence="1">
    <location>
        <begin position="388"/>
        <end position="415"/>
    </location>
</feature>
<proteinExistence type="predicted"/>